<dbReference type="InterPro" id="IPR052717">
    <property type="entry name" value="Vacuolar_transposase_reg"/>
</dbReference>
<gene>
    <name evidence="3" type="ORF">DIABBA_LOCUS13417</name>
</gene>
<feature type="domain" description="HAT C-terminal dimerisation" evidence="2">
    <location>
        <begin position="202"/>
        <end position="267"/>
    </location>
</feature>
<accession>A0A9N9TD90</accession>
<dbReference type="Pfam" id="PF05699">
    <property type="entry name" value="Dimer_Tnp_hAT"/>
    <property type="match status" value="1"/>
</dbReference>
<evidence type="ECO:0000256" key="1">
    <source>
        <dbReference type="SAM" id="MobiDB-lite"/>
    </source>
</evidence>
<evidence type="ECO:0000313" key="3">
    <source>
        <dbReference type="EMBL" id="CAG9840793.1"/>
    </source>
</evidence>
<evidence type="ECO:0000313" key="4">
    <source>
        <dbReference type="Proteomes" id="UP001153709"/>
    </source>
</evidence>
<organism evidence="3 4">
    <name type="scientific">Diabrotica balteata</name>
    <name type="common">Banded cucumber beetle</name>
    <dbReference type="NCBI Taxonomy" id="107213"/>
    <lineage>
        <taxon>Eukaryota</taxon>
        <taxon>Metazoa</taxon>
        <taxon>Ecdysozoa</taxon>
        <taxon>Arthropoda</taxon>
        <taxon>Hexapoda</taxon>
        <taxon>Insecta</taxon>
        <taxon>Pterygota</taxon>
        <taxon>Neoptera</taxon>
        <taxon>Endopterygota</taxon>
        <taxon>Coleoptera</taxon>
        <taxon>Polyphaga</taxon>
        <taxon>Cucujiformia</taxon>
        <taxon>Chrysomeloidea</taxon>
        <taxon>Chrysomelidae</taxon>
        <taxon>Galerucinae</taxon>
        <taxon>Diabroticina</taxon>
        <taxon>Diabroticites</taxon>
        <taxon>Diabrotica</taxon>
    </lineage>
</organism>
<feature type="compositionally biased region" description="Polar residues" evidence="1">
    <location>
        <begin position="261"/>
        <end position="271"/>
    </location>
</feature>
<dbReference type="OrthoDB" id="3062869at2759"/>
<dbReference type="AlphaFoldDB" id="A0A9N9TD90"/>
<dbReference type="InterPro" id="IPR008906">
    <property type="entry name" value="HATC_C_dom"/>
</dbReference>
<dbReference type="GO" id="GO:0006357">
    <property type="term" value="P:regulation of transcription by RNA polymerase II"/>
    <property type="evidence" value="ECO:0007669"/>
    <property type="project" value="TreeGrafter"/>
</dbReference>
<dbReference type="PANTHER" id="PTHR46169:SF15">
    <property type="entry name" value="INNER CENTROMERE PROTEIN A-LIKE ISOFORM X1-RELATED"/>
    <property type="match status" value="1"/>
</dbReference>
<reference evidence="3" key="1">
    <citation type="submission" date="2022-01" db="EMBL/GenBank/DDBJ databases">
        <authorList>
            <person name="King R."/>
        </authorList>
    </citation>
    <scope>NUCLEOTIDE SEQUENCE</scope>
</reference>
<name>A0A9N9TD90_DIABA</name>
<sequence>MLERVVKLCNPLAATVAVLHNPVTLPTEEEWLLLQEFCKILKPFEVVTVEMSSEKQITLSKVILIIKGVLSSLKRIRVQITSQLGRDLIRSLLASITTRFGNPENNTIMGKSSFLDPIFKTKGFNNDDCLKKVKDRLQEELVEIIKKSQQDDTVPEPSNDTHQLPLTETLSTETDDIIWQDFDNLVKSSNTVTSPTAVAIAELKMFSEEANLERKQNPLLWWKEREKIYPWLAVLAKKYLSVLATSVPCERVFSKTDQDPNKSTNSTPAQRTTKKYDVD</sequence>
<evidence type="ECO:0000259" key="2">
    <source>
        <dbReference type="Pfam" id="PF05699"/>
    </source>
</evidence>
<keyword evidence="4" id="KW-1185">Reference proteome</keyword>
<dbReference type="PANTHER" id="PTHR46169">
    <property type="entry name" value="DNA REPLICATION-RELATED ELEMENT FACTOR, ISOFORM A"/>
    <property type="match status" value="1"/>
</dbReference>
<protein>
    <recommendedName>
        <fullName evidence="2">HAT C-terminal dimerisation domain-containing protein</fullName>
    </recommendedName>
</protein>
<dbReference type="GO" id="GO:0046983">
    <property type="term" value="F:protein dimerization activity"/>
    <property type="evidence" value="ECO:0007669"/>
    <property type="project" value="InterPro"/>
</dbReference>
<dbReference type="InterPro" id="IPR012337">
    <property type="entry name" value="RNaseH-like_sf"/>
</dbReference>
<dbReference type="SUPFAM" id="SSF53098">
    <property type="entry name" value="Ribonuclease H-like"/>
    <property type="match status" value="1"/>
</dbReference>
<dbReference type="Proteomes" id="UP001153709">
    <property type="component" value="Chromosome 9"/>
</dbReference>
<dbReference type="GO" id="GO:0005634">
    <property type="term" value="C:nucleus"/>
    <property type="evidence" value="ECO:0007669"/>
    <property type="project" value="TreeGrafter"/>
</dbReference>
<feature type="region of interest" description="Disordered" evidence="1">
    <location>
        <begin position="254"/>
        <end position="279"/>
    </location>
</feature>
<proteinExistence type="predicted"/>
<dbReference type="EMBL" id="OU898284">
    <property type="protein sequence ID" value="CAG9840793.1"/>
    <property type="molecule type" value="Genomic_DNA"/>
</dbReference>